<feature type="compositionally biased region" description="Basic residues" evidence="1">
    <location>
        <begin position="268"/>
        <end position="283"/>
    </location>
</feature>
<evidence type="ECO:0000256" key="2">
    <source>
        <dbReference type="SAM" id="SignalP"/>
    </source>
</evidence>
<evidence type="ECO:0000256" key="1">
    <source>
        <dbReference type="SAM" id="MobiDB-lite"/>
    </source>
</evidence>
<sequence>MKMKSKLLFVPLVMAIMWTTTTPRWRTTTPWTTGHPAVNLDGKMFTLSLNGGDISLYPPNYSPPQPRPSTTRHYYYTTTPYPWTTQPPTRGLSVCLRFLTDFVQSRNPRIFTLSPSSSNPLTLGVSGSYWLSYDRYRYANVYLQPSIRFWSEVAPDIWTRVCITLDSFTNVVQLFSGSYMSIRKLLPVRYSWAGEPVITFSGFDGQVTDVQVWDYPLRYREVIDYMNPSAYKLYRGSVLTWSYISYSLRGNPLLEDVYEIQAQQLVSRKGRRRGPKGEKKTRRVFSMGESKDREKQQL</sequence>
<feature type="signal peptide" evidence="2">
    <location>
        <begin position="1"/>
        <end position="15"/>
    </location>
</feature>
<proteinExistence type="predicted"/>
<keyword evidence="2" id="KW-0732">Signal</keyword>
<comment type="caution">
    <text evidence="3">The sequence shown here is derived from an EMBL/GenBank/DDBJ whole genome shotgun (WGS) entry which is preliminary data.</text>
</comment>
<dbReference type="Gene3D" id="2.60.120.200">
    <property type="match status" value="1"/>
</dbReference>
<reference evidence="3" key="1">
    <citation type="submission" date="2022-08" db="EMBL/GenBank/DDBJ databases">
        <title>Genome sequencing of akame (Lates japonicus).</title>
        <authorList>
            <person name="Hashiguchi Y."/>
            <person name="Takahashi H."/>
        </authorList>
    </citation>
    <scope>NUCLEOTIDE SEQUENCE</scope>
    <source>
        <strain evidence="3">Kochi</strain>
    </source>
</reference>
<organism evidence="3 4">
    <name type="scientific">Lates japonicus</name>
    <name type="common">Japanese lates</name>
    <dbReference type="NCBI Taxonomy" id="270547"/>
    <lineage>
        <taxon>Eukaryota</taxon>
        <taxon>Metazoa</taxon>
        <taxon>Chordata</taxon>
        <taxon>Craniata</taxon>
        <taxon>Vertebrata</taxon>
        <taxon>Euteleostomi</taxon>
        <taxon>Actinopterygii</taxon>
        <taxon>Neopterygii</taxon>
        <taxon>Teleostei</taxon>
        <taxon>Neoteleostei</taxon>
        <taxon>Acanthomorphata</taxon>
        <taxon>Carangaria</taxon>
        <taxon>Carangaria incertae sedis</taxon>
        <taxon>Centropomidae</taxon>
        <taxon>Lates</taxon>
    </lineage>
</organism>
<feature type="region of interest" description="Disordered" evidence="1">
    <location>
        <begin position="268"/>
        <end position="298"/>
    </location>
</feature>
<gene>
    <name evidence="3" type="ORF">AKAME5_001028200</name>
</gene>
<evidence type="ECO:0000313" key="3">
    <source>
        <dbReference type="EMBL" id="GLD58139.1"/>
    </source>
</evidence>
<dbReference type="InterPro" id="IPR013320">
    <property type="entry name" value="ConA-like_dom_sf"/>
</dbReference>
<name>A0AAD3R5J5_LATJO</name>
<accession>A0AAD3R5J5</accession>
<feature type="compositionally biased region" description="Basic and acidic residues" evidence="1">
    <location>
        <begin position="289"/>
        <end position="298"/>
    </location>
</feature>
<keyword evidence="4" id="KW-1185">Reference proteome</keyword>
<dbReference type="EMBL" id="BRZM01000032">
    <property type="protein sequence ID" value="GLD58139.1"/>
    <property type="molecule type" value="Genomic_DNA"/>
</dbReference>
<dbReference type="SUPFAM" id="SSF49899">
    <property type="entry name" value="Concanavalin A-like lectins/glucanases"/>
    <property type="match status" value="1"/>
</dbReference>
<dbReference type="Proteomes" id="UP001279410">
    <property type="component" value="Unassembled WGS sequence"/>
</dbReference>
<feature type="chain" id="PRO_5041996791" evidence="2">
    <location>
        <begin position="16"/>
        <end position="298"/>
    </location>
</feature>
<evidence type="ECO:0000313" key="4">
    <source>
        <dbReference type="Proteomes" id="UP001279410"/>
    </source>
</evidence>
<dbReference type="AlphaFoldDB" id="A0AAD3R5J5"/>
<protein>
    <submittedName>
        <fullName evidence="3">Uncharacterized protein</fullName>
    </submittedName>
</protein>